<dbReference type="Proteomes" id="UP000317909">
    <property type="component" value="Chromosome"/>
</dbReference>
<organism evidence="12 13">
    <name type="scientific">Lacipirellula limnantheis</name>
    <dbReference type="NCBI Taxonomy" id="2528024"/>
    <lineage>
        <taxon>Bacteria</taxon>
        <taxon>Pseudomonadati</taxon>
        <taxon>Planctomycetota</taxon>
        <taxon>Planctomycetia</taxon>
        <taxon>Pirellulales</taxon>
        <taxon>Lacipirellulaceae</taxon>
        <taxon>Lacipirellula</taxon>
    </lineage>
</organism>
<keyword evidence="12" id="KW-0251">Elongation factor</keyword>
<dbReference type="NCBIfam" id="NF001263">
    <property type="entry name" value="PRK00226.1-4"/>
    <property type="match status" value="1"/>
</dbReference>
<evidence type="ECO:0000256" key="1">
    <source>
        <dbReference type="ARBA" id="ARBA00008213"/>
    </source>
</evidence>
<accession>A0A517TWA7</accession>
<feature type="domain" description="Transcription elongation factor GreA/GreB N-terminal" evidence="11">
    <location>
        <begin position="34"/>
        <end position="102"/>
    </location>
</feature>
<keyword evidence="4 8" id="KW-0238">DNA-binding</keyword>
<dbReference type="Pfam" id="PF01272">
    <property type="entry name" value="GreA_GreB"/>
    <property type="match status" value="1"/>
</dbReference>
<dbReference type="InterPro" id="IPR006359">
    <property type="entry name" value="Tscrpt_elong_fac_GreA"/>
</dbReference>
<dbReference type="PANTHER" id="PTHR30437:SF4">
    <property type="entry name" value="TRANSCRIPTION ELONGATION FACTOR GREA"/>
    <property type="match status" value="1"/>
</dbReference>
<keyword evidence="12" id="KW-0648">Protein biosynthesis</keyword>
<dbReference type="FunFam" id="1.10.287.180:FF:000001">
    <property type="entry name" value="Transcription elongation factor GreA"/>
    <property type="match status" value="1"/>
</dbReference>
<dbReference type="InterPro" id="IPR018151">
    <property type="entry name" value="TF_GreA/GreB_CS"/>
</dbReference>
<dbReference type="FunFam" id="3.10.50.30:FF:000001">
    <property type="entry name" value="Transcription elongation factor GreA"/>
    <property type="match status" value="1"/>
</dbReference>
<dbReference type="InterPro" id="IPR001437">
    <property type="entry name" value="Tscrpt_elong_fac_GreA/B_C"/>
</dbReference>
<feature type="domain" description="Transcription elongation factor GreA/GreB C-terminal" evidence="10">
    <location>
        <begin position="110"/>
        <end position="184"/>
    </location>
</feature>
<dbReference type="Gene3D" id="1.10.287.180">
    <property type="entry name" value="Transcription elongation factor, GreA/GreB, N-terminal domain"/>
    <property type="match status" value="1"/>
</dbReference>
<dbReference type="HAMAP" id="MF_00105">
    <property type="entry name" value="GreA_GreB"/>
    <property type="match status" value="1"/>
</dbReference>
<evidence type="ECO:0000313" key="12">
    <source>
        <dbReference type="EMBL" id="QDT72659.1"/>
    </source>
</evidence>
<evidence type="ECO:0000259" key="10">
    <source>
        <dbReference type="Pfam" id="PF01272"/>
    </source>
</evidence>
<dbReference type="SUPFAM" id="SSF46557">
    <property type="entry name" value="GreA transcript cleavage protein, N-terminal domain"/>
    <property type="match status" value="1"/>
</dbReference>
<dbReference type="AlphaFoldDB" id="A0A517TWA7"/>
<keyword evidence="3 8" id="KW-0805">Transcription regulation</keyword>
<dbReference type="InterPro" id="IPR036805">
    <property type="entry name" value="Tscrpt_elong_fac_GreA/B_N_sf"/>
</dbReference>
<dbReference type="GO" id="GO:0070063">
    <property type="term" value="F:RNA polymerase binding"/>
    <property type="evidence" value="ECO:0007669"/>
    <property type="project" value="InterPro"/>
</dbReference>
<evidence type="ECO:0000313" key="13">
    <source>
        <dbReference type="Proteomes" id="UP000317909"/>
    </source>
</evidence>
<sequence length="186" mass="20659">MAGRSINNLGIHARVFRKEDPFYLSEEEMSDRTPMTRAGYEKLKAELNELENVQMPEIEKRIAIARADGDLKENAEYHGARESQGMLQAKINMLKSKLASGEIVDPATLPKDQVVFGCTVKVKDLEFGDTEEFTLVGAGEEDYDVGKILVTSPLAQGLLGLKVGEKAEIEVPAGTNRFKILEIRFE</sequence>
<dbReference type="InterPro" id="IPR022691">
    <property type="entry name" value="Tscrpt_elong_fac_GreA/B_N"/>
</dbReference>
<dbReference type="GO" id="GO:0003746">
    <property type="term" value="F:translation elongation factor activity"/>
    <property type="evidence" value="ECO:0007669"/>
    <property type="project" value="UniProtKB-KW"/>
</dbReference>
<keyword evidence="5 8" id="KW-0804">Transcription</keyword>
<evidence type="ECO:0000256" key="6">
    <source>
        <dbReference type="ARBA" id="ARBA00024916"/>
    </source>
</evidence>
<dbReference type="GO" id="GO:0032784">
    <property type="term" value="P:regulation of DNA-templated transcription elongation"/>
    <property type="evidence" value="ECO:0007669"/>
    <property type="project" value="UniProtKB-UniRule"/>
</dbReference>
<protein>
    <recommendedName>
        <fullName evidence="2 8">Transcription elongation factor GreA</fullName>
    </recommendedName>
    <alternativeName>
        <fullName evidence="7 8">Transcript cleavage factor GreA</fullName>
    </alternativeName>
</protein>
<dbReference type="GO" id="GO:0003677">
    <property type="term" value="F:DNA binding"/>
    <property type="evidence" value="ECO:0007669"/>
    <property type="project" value="UniProtKB-UniRule"/>
</dbReference>
<dbReference type="EMBL" id="CP036339">
    <property type="protein sequence ID" value="QDT72659.1"/>
    <property type="molecule type" value="Genomic_DNA"/>
</dbReference>
<dbReference type="Gene3D" id="3.10.50.30">
    <property type="entry name" value="Transcription elongation factor, GreA/GreB, C-terminal domain"/>
    <property type="match status" value="1"/>
</dbReference>
<dbReference type="SUPFAM" id="SSF54534">
    <property type="entry name" value="FKBP-like"/>
    <property type="match status" value="1"/>
</dbReference>
<evidence type="ECO:0000256" key="4">
    <source>
        <dbReference type="ARBA" id="ARBA00023125"/>
    </source>
</evidence>
<dbReference type="NCBIfam" id="TIGR01462">
    <property type="entry name" value="greA"/>
    <property type="match status" value="1"/>
</dbReference>
<dbReference type="KEGG" id="llh:I41_18410"/>
<dbReference type="GO" id="GO:0006354">
    <property type="term" value="P:DNA-templated transcription elongation"/>
    <property type="evidence" value="ECO:0007669"/>
    <property type="project" value="TreeGrafter"/>
</dbReference>
<dbReference type="PROSITE" id="PS00829">
    <property type="entry name" value="GREAB_1"/>
    <property type="match status" value="1"/>
</dbReference>
<evidence type="ECO:0000256" key="9">
    <source>
        <dbReference type="RuleBase" id="RU000556"/>
    </source>
</evidence>
<gene>
    <name evidence="8 12" type="primary">greA</name>
    <name evidence="12" type="ORF">I41_18410</name>
</gene>
<name>A0A517TWA7_9BACT</name>
<dbReference type="PANTHER" id="PTHR30437">
    <property type="entry name" value="TRANSCRIPTION ELONGATION FACTOR GREA"/>
    <property type="match status" value="1"/>
</dbReference>
<reference evidence="12 13" key="1">
    <citation type="submission" date="2019-02" db="EMBL/GenBank/DDBJ databases">
        <title>Deep-cultivation of Planctomycetes and their phenomic and genomic characterization uncovers novel biology.</title>
        <authorList>
            <person name="Wiegand S."/>
            <person name="Jogler M."/>
            <person name="Boedeker C."/>
            <person name="Pinto D."/>
            <person name="Vollmers J."/>
            <person name="Rivas-Marin E."/>
            <person name="Kohn T."/>
            <person name="Peeters S.H."/>
            <person name="Heuer A."/>
            <person name="Rast P."/>
            <person name="Oberbeckmann S."/>
            <person name="Bunk B."/>
            <person name="Jeske O."/>
            <person name="Meyerdierks A."/>
            <person name="Storesund J.E."/>
            <person name="Kallscheuer N."/>
            <person name="Luecker S."/>
            <person name="Lage O.M."/>
            <person name="Pohl T."/>
            <person name="Merkel B.J."/>
            <person name="Hornburger P."/>
            <person name="Mueller R.-W."/>
            <person name="Bruemmer F."/>
            <person name="Labrenz M."/>
            <person name="Spormann A.M."/>
            <person name="Op den Camp H."/>
            <person name="Overmann J."/>
            <person name="Amann R."/>
            <person name="Jetten M.S.M."/>
            <person name="Mascher T."/>
            <person name="Medema M.H."/>
            <person name="Devos D.P."/>
            <person name="Kaster A.-K."/>
            <person name="Ovreas L."/>
            <person name="Rohde M."/>
            <person name="Galperin M.Y."/>
            <person name="Jogler C."/>
        </authorList>
    </citation>
    <scope>NUCLEOTIDE SEQUENCE [LARGE SCALE GENOMIC DNA]</scope>
    <source>
        <strain evidence="12 13">I41</strain>
    </source>
</reference>
<dbReference type="InterPro" id="IPR036953">
    <property type="entry name" value="GreA/GreB_C_sf"/>
</dbReference>
<evidence type="ECO:0000256" key="5">
    <source>
        <dbReference type="ARBA" id="ARBA00023163"/>
    </source>
</evidence>
<evidence type="ECO:0000259" key="11">
    <source>
        <dbReference type="Pfam" id="PF03449"/>
    </source>
</evidence>
<comment type="similarity">
    <text evidence="1 8 9">Belongs to the GreA/GreB family.</text>
</comment>
<evidence type="ECO:0000256" key="8">
    <source>
        <dbReference type="HAMAP-Rule" id="MF_00105"/>
    </source>
</evidence>
<evidence type="ECO:0000256" key="7">
    <source>
        <dbReference type="ARBA" id="ARBA00030776"/>
    </source>
</evidence>
<dbReference type="InterPro" id="IPR028624">
    <property type="entry name" value="Tscrpt_elong_fac_GreA/B"/>
</dbReference>
<keyword evidence="13" id="KW-1185">Reference proteome</keyword>
<comment type="function">
    <text evidence="6 8 9">Necessary for efficient RNA polymerase transcription elongation past template-encoded arresting sites. The arresting sites in DNA have the property of trapping a certain fraction of elongating RNA polymerases that pass through, resulting in locked ternary complexes. Cleavage of the nascent transcript by cleavage factors such as GreA or GreB allows the resumption of elongation from the new 3'terminus. GreA releases sequences of 2 to 3 nucleotides.</text>
</comment>
<evidence type="ECO:0000256" key="2">
    <source>
        <dbReference type="ARBA" id="ARBA00013729"/>
    </source>
</evidence>
<dbReference type="PIRSF" id="PIRSF006092">
    <property type="entry name" value="GreA_GreB"/>
    <property type="match status" value="1"/>
</dbReference>
<dbReference type="Pfam" id="PF03449">
    <property type="entry name" value="GreA_GreB_N"/>
    <property type="match status" value="1"/>
</dbReference>
<proteinExistence type="inferred from homology"/>
<evidence type="ECO:0000256" key="3">
    <source>
        <dbReference type="ARBA" id="ARBA00023015"/>
    </source>
</evidence>
<dbReference type="InterPro" id="IPR023459">
    <property type="entry name" value="Tscrpt_elong_fac_GreA/B_fam"/>
</dbReference>